<protein>
    <submittedName>
        <fullName evidence="1">Unnamed protein product</fullName>
    </submittedName>
</protein>
<gene>
    <name evidence="1" type="ORF">Cboi01_000333300</name>
</gene>
<evidence type="ECO:0000313" key="1">
    <source>
        <dbReference type="EMBL" id="GME93954.1"/>
    </source>
</evidence>
<organism evidence="1 2">
    <name type="scientific">Candida boidinii</name>
    <name type="common">Yeast</name>
    <dbReference type="NCBI Taxonomy" id="5477"/>
    <lineage>
        <taxon>Eukaryota</taxon>
        <taxon>Fungi</taxon>
        <taxon>Dikarya</taxon>
        <taxon>Ascomycota</taxon>
        <taxon>Saccharomycotina</taxon>
        <taxon>Pichiomycetes</taxon>
        <taxon>Pichiales</taxon>
        <taxon>Pichiaceae</taxon>
        <taxon>Ogataea</taxon>
        <taxon>Ogataea/Candida clade</taxon>
    </lineage>
</organism>
<name>A0ACB5TRR2_CANBO</name>
<accession>A0ACB5TRR2</accession>
<dbReference type="EMBL" id="BSXV01001794">
    <property type="protein sequence ID" value="GME93954.1"/>
    <property type="molecule type" value="Genomic_DNA"/>
</dbReference>
<evidence type="ECO:0000313" key="2">
    <source>
        <dbReference type="Proteomes" id="UP001165101"/>
    </source>
</evidence>
<sequence>MQQQNLTQHQLQMQQQQQLQQMQFKLMDQLKQHENYDTLINTINDLDNLLNENKKFKFEIWQSVNDLSLKLNNIYDDSDASPLTTNTNDTNNKSSNVRRQQISSGANKNSNKKYTTPSKFKYSNQFESLEKSDKFKKFCQDNSNKYNKYGILNENKSINNSNNIKFQELKSENLKLKFLIIERKLYNKNLINLIYEYEEYLNNLIIKIKNYHKDLITNQSNNLSKNFDKINDLRVKMFTKFIEIILIFEKIKKLYEIINLINEILNYKNNYSVDQYEKKINLLISSITELDSK</sequence>
<dbReference type="Proteomes" id="UP001165101">
    <property type="component" value="Unassembled WGS sequence"/>
</dbReference>
<keyword evidence="2" id="KW-1185">Reference proteome</keyword>
<proteinExistence type="predicted"/>
<comment type="caution">
    <text evidence="1">The sequence shown here is derived from an EMBL/GenBank/DDBJ whole genome shotgun (WGS) entry which is preliminary data.</text>
</comment>
<reference evidence="1" key="1">
    <citation type="submission" date="2023-04" db="EMBL/GenBank/DDBJ databases">
        <title>Candida boidinii NBRC 1967.</title>
        <authorList>
            <person name="Ichikawa N."/>
            <person name="Sato H."/>
            <person name="Tonouchi N."/>
        </authorList>
    </citation>
    <scope>NUCLEOTIDE SEQUENCE</scope>
    <source>
        <strain evidence="1">NBRC 1967</strain>
    </source>
</reference>